<protein>
    <submittedName>
        <fullName evidence="1">Uncharacterized protein</fullName>
    </submittedName>
</protein>
<organism evidence="1">
    <name type="scientific">marine sediment metagenome</name>
    <dbReference type="NCBI Taxonomy" id="412755"/>
    <lineage>
        <taxon>unclassified sequences</taxon>
        <taxon>metagenomes</taxon>
        <taxon>ecological metagenomes</taxon>
    </lineage>
</organism>
<name>A0A0F9ICA4_9ZZZZ</name>
<dbReference type="AlphaFoldDB" id="A0A0F9ICA4"/>
<sequence length="23" mass="2389">NSLADVAVLPQLHVLTYGHGKGV</sequence>
<evidence type="ECO:0000313" key="1">
    <source>
        <dbReference type="EMBL" id="KKM25216.1"/>
    </source>
</evidence>
<proteinExistence type="predicted"/>
<gene>
    <name evidence="1" type="ORF">LCGC14_1597160</name>
</gene>
<feature type="non-terminal residue" evidence="1">
    <location>
        <position position="1"/>
    </location>
</feature>
<accession>A0A0F9ICA4</accession>
<reference evidence="1" key="1">
    <citation type="journal article" date="2015" name="Nature">
        <title>Complex archaea that bridge the gap between prokaryotes and eukaryotes.</title>
        <authorList>
            <person name="Spang A."/>
            <person name="Saw J.H."/>
            <person name="Jorgensen S.L."/>
            <person name="Zaremba-Niedzwiedzka K."/>
            <person name="Martijn J."/>
            <person name="Lind A.E."/>
            <person name="van Eijk R."/>
            <person name="Schleper C."/>
            <person name="Guy L."/>
            <person name="Ettema T.J."/>
        </authorList>
    </citation>
    <scope>NUCLEOTIDE SEQUENCE</scope>
</reference>
<comment type="caution">
    <text evidence="1">The sequence shown here is derived from an EMBL/GenBank/DDBJ whole genome shotgun (WGS) entry which is preliminary data.</text>
</comment>
<dbReference type="EMBL" id="LAZR01012759">
    <property type="protein sequence ID" value="KKM25216.1"/>
    <property type="molecule type" value="Genomic_DNA"/>
</dbReference>